<organism evidence="1 2">
    <name type="scientific">Brachionus calyciflorus</name>
    <dbReference type="NCBI Taxonomy" id="104777"/>
    <lineage>
        <taxon>Eukaryota</taxon>
        <taxon>Metazoa</taxon>
        <taxon>Spiralia</taxon>
        <taxon>Gnathifera</taxon>
        <taxon>Rotifera</taxon>
        <taxon>Eurotatoria</taxon>
        <taxon>Monogononta</taxon>
        <taxon>Pseudotrocha</taxon>
        <taxon>Ploima</taxon>
        <taxon>Brachionidae</taxon>
        <taxon>Brachionus</taxon>
    </lineage>
</organism>
<evidence type="ECO:0000313" key="2">
    <source>
        <dbReference type="Proteomes" id="UP000663879"/>
    </source>
</evidence>
<dbReference type="OrthoDB" id="10637587at2759"/>
<sequence length="140" mass="16431">MNLLKGGIKLDELVFFERRNGIIQKGRIIKMDQDKVLVTWNEQGVARGKWINISKIFFWLPECKSYSIWTAFLITNLDIFRFLGSSIGTFINGFMQSLPIFEASAIPYLLKIEYNSNNLLRHKLYYDRNSRISEIITIFL</sequence>
<protein>
    <submittedName>
        <fullName evidence="1">Uncharacterized protein</fullName>
    </submittedName>
</protein>
<accession>A0A814D820</accession>
<keyword evidence="2" id="KW-1185">Reference proteome</keyword>
<proteinExistence type="predicted"/>
<dbReference type="EMBL" id="CAJNOC010002752">
    <property type="protein sequence ID" value="CAF0949589.1"/>
    <property type="molecule type" value="Genomic_DNA"/>
</dbReference>
<dbReference type="AlphaFoldDB" id="A0A814D820"/>
<reference evidence="1" key="1">
    <citation type="submission" date="2021-02" db="EMBL/GenBank/DDBJ databases">
        <authorList>
            <person name="Nowell W R."/>
        </authorList>
    </citation>
    <scope>NUCLEOTIDE SEQUENCE</scope>
    <source>
        <strain evidence="1">Ploen Becks lab</strain>
    </source>
</reference>
<comment type="caution">
    <text evidence="1">The sequence shown here is derived from an EMBL/GenBank/DDBJ whole genome shotgun (WGS) entry which is preliminary data.</text>
</comment>
<name>A0A814D820_9BILA</name>
<gene>
    <name evidence="1" type="ORF">OXX778_LOCUS13867</name>
</gene>
<evidence type="ECO:0000313" key="1">
    <source>
        <dbReference type="EMBL" id="CAF0949589.1"/>
    </source>
</evidence>
<dbReference type="Proteomes" id="UP000663879">
    <property type="component" value="Unassembled WGS sequence"/>
</dbReference>